<dbReference type="EMBL" id="QTUA01000001">
    <property type="protein sequence ID" value="REF31097.1"/>
    <property type="molecule type" value="Genomic_DNA"/>
</dbReference>
<feature type="transmembrane region" description="Helical" evidence="2">
    <location>
        <begin position="56"/>
        <end position="75"/>
    </location>
</feature>
<keyword evidence="4" id="KW-1185">Reference proteome</keyword>
<evidence type="ECO:0000313" key="4">
    <source>
        <dbReference type="Proteomes" id="UP000256253"/>
    </source>
</evidence>
<accession>A0A3D9UP35</accession>
<protein>
    <submittedName>
        <fullName evidence="3">DUF3099 family protein</fullName>
    </submittedName>
</protein>
<sequence>MARRTTPEPEVPSATNLPAPARDDRDSRTKHYLISMGIRTVCFVLTVLLWGPLRWASIVCMVAAVVLPYFAVVFANATNQRRIDVLGSVRPSDPVEQVGPRRDR</sequence>
<keyword evidence="2" id="KW-1133">Transmembrane helix</keyword>
<name>A0A3D9UP35_9MICO</name>
<evidence type="ECO:0000256" key="2">
    <source>
        <dbReference type="SAM" id="Phobius"/>
    </source>
</evidence>
<dbReference type="InterPro" id="IPR021449">
    <property type="entry name" value="DUF3099"/>
</dbReference>
<reference evidence="3 4" key="1">
    <citation type="submission" date="2018-08" db="EMBL/GenBank/DDBJ databases">
        <title>Sequencing the genomes of 1000 actinobacteria strains.</title>
        <authorList>
            <person name="Klenk H.-P."/>
        </authorList>
    </citation>
    <scope>NUCLEOTIDE SEQUENCE [LARGE SCALE GENOMIC DNA]</scope>
    <source>
        <strain evidence="3 4">DSM 22967</strain>
    </source>
</reference>
<keyword evidence="2" id="KW-0812">Transmembrane</keyword>
<gene>
    <name evidence="3" type="ORF">DFJ65_2139</name>
</gene>
<evidence type="ECO:0000256" key="1">
    <source>
        <dbReference type="SAM" id="MobiDB-lite"/>
    </source>
</evidence>
<evidence type="ECO:0000313" key="3">
    <source>
        <dbReference type="EMBL" id="REF31097.1"/>
    </source>
</evidence>
<keyword evidence="2" id="KW-0472">Membrane</keyword>
<proteinExistence type="predicted"/>
<dbReference type="OrthoDB" id="4229919at2"/>
<dbReference type="AlphaFoldDB" id="A0A3D9UP35"/>
<feature type="transmembrane region" description="Helical" evidence="2">
    <location>
        <begin position="32"/>
        <end position="50"/>
    </location>
</feature>
<dbReference type="RefSeq" id="WP_115924248.1">
    <property type="nucleotide sequence ID" value="NZ_QTUA01000001.1"/>
</dbReference>
<dbReference type="Proteomes" id="UP000256253">
    <property type="component" value="Unassembled WGS sequence"/>
</dbReference>
<feature type="region of interest" description="Disordered" evidence="1">
    <location>
        <begin position="1"/>
        <end position="26"/>
    </location>
</feature>
<dbReference type="Pfam" id="PF11298">
    <property type="entry name" value="DUF3099"/>
    <property type="match status" value="1"/>
</dbReference>
<organism evidence="3 4">
    <name type="scientific">Calidifontibacter indicus</name>
    <dbReference type="NCBI Taxonomy" id="419650"/>
    <lineage>
        <taxon>Bacteria</taxon>
        <taxon>Bacillati</taxon>
        <taxon>Actinomycetota</taxon>
        <taxon>Actinomycetes</taxon>
        <taxon>Micrococcales</taxon>
        <taxon>Dermacoccaceae</taxon>
        <taxon>Calidifontibacter</taxon>
    </lineage>
</organism>
<comment type="caution">
    <text evidence="3">The sequence shown here is derived from an EMBL/GenBank/DDBJ whole genome shotgun (WGS) entry which is preliminary data.</text>
</comment>